<comment type="caution">
    <text evidence="2">The sequence shown here is derived from an EMBL/GenBank/DDBJ whole genome shotgun (WGS) entry which is preliminary data.</text>
</comment>
<dbReference type="Pfam" id="PF17648">
    <property type="entry name" value="Luciferase"/>
    <property type="match status" value="1"/>
</dbReference>
<name>A0ABW6A1H7_9BACT</name>
<feature type="domain" description="Luciferase" evidence="1">
    <location>
        <begin position="36"/>
        <end position="97"/>
    </location>
</feature>
<dbReference type="RefSeq" id="WP_386095491.1">
    <property type="nucleotide sequence ID" value="NZ_JBHUOZ010000001.1"/>
</dbReference>
<evidence type="ECO:0000259" key="1">
    <source>
        <dbReference type="Pfam" id="PF17648"/>
    </source>
</evidence>
<gene>
    <name evidence="2" type="ORF">ACFS6H_04095</name>
</gene>
<protein>
    <submittedName>
        <fullName evidence="2">Luciferase family protein</fullName>
    </submittedName>
</protein>
<dbReference type="InterPro" id="IPR040841">
    <property type="entry name" value="Luciferase_dom"/>
</dbReference>
<proteinExistence type="predicted"/>
<reference evidence="3" key="1">
    <citation type="journal article" date="2019" name="Int. J. Syst. Evol. Microbiol.">
        <title>The Global Catalogue of Microorganisms (GCM) 10K type strain sequencing project: providing services to taxonomists for standard genome sequencing and annotation.</title>
        <authorList>
            <consortium name="The Broad Institute Genomics Platform"/>
            <consortium name="The Broad Institute Genome Sequencing Center for Infectious Disease"/>
            <person name="Wu L."/>
            <person name="Ma J."/>
        </authorList>
    </citation>
    <scope>NUCLEOTIDE SEQUENCE [LARGE SCALE GENOMIC DNA]</scope>
    <source>
        <strain evidence="3">KCTC 23299</strain>
    </source>
</reference>
<dbReference type="EMBL" id="JBHUOZ010000001">
    <property type="protein sequence ID" value="MFD2918879.1"/>
    <property type="molecule type" value="Genomic_DNA"/>
</dbReference>
<dbReference type="Proteomes" id="UP001597511">
    <property type="component" value="Unassembled WGS sequence"/>
</dbReference>
<accession>A0ABW6A1H7</accession>
<organism evidence="2 3">
    <name type="scientific">Terrimonas rubra</name>
    <dbReference type="NCBI Taxonomy" id="1035890"/>
    <lineage>
        <taxon>Bacteria</taxon>
        <taxon>Pseudomonadati</taxon>
        <taxon>Bacteroidota</taxon>
        <taxon>Chitinophagia</taxon>
        <taxon>Chitinophagales</taxon>
        <taxon>Chitinophagaceae</taxon>
        <taxon>Terrimonas</taxon>
    </lineage>
</organism>
<sequence>MENSKIITEIENTVLKWEETSTGNGDFGAITFLYRGKEFGHIHKTGDLDISFGEQMTEELLKKKLVKKHLYVPKTNITYPVLNEEKLPFAISLLRISYLSHYIKANEKDMFSQGIFESELAKLPERLTSVYLKQK</sequence>
<evidence type="ECO:0000313" key="2">
    <source>
        <dbReference type="EMBL" id="MFD2918879.1"/>
    </source>
</evidence>
<evidence type="ECO:0000313" key="3">
    <source>
        <dbReference type="Proteomes" id="UP001597511"/>
    </source>
</evidence>
<keyword evidence="3" id="KW-1185">Reference proteome</keyword>